<dbReference type="Gene3D" id="3.10.450.10">
    <property type="match status" value="1"/>
</dbReference>
<dbReference type="GO" id="GO:0005829">
    <property type="term" value="C:cytosol"/>
    <property type="evidence" value="ECO:0007669"/>
    <property type="project" value="TreeGrafter"/>
</dbReference>
<keyword evidence="4" id="KW-0646">Protease inhibitor</keyword>
<evidence type="ECO:0000313" key="8">
    <source>
        <dbReference type="Proteomes" id="UP000747542"/>
    </source>
</evidence>
<keyword evidence="8" id="KW-1185">Reference proteome</keyword>
<evidence type="ECO:0000256" key="3">
    <source>
        <dbReference type="ARBA" id="ARBA00022490"/>
    </source>
</evidence>
<dbReference type="InterPro" id="IPR046350">
    <property type="entry name" value="Cystatin_sf"/>
</dbReference>
<organism evidence="7 8">
    <name type="scientific">Homarus americanus</name>
    <name type="common">American lobster</name>
    <dbReference type="NCBI Taxonomy" id="6706"/>
    <lineage>
        <taxon>Eukaryota</taxon>
        <taxon>Metazoa</taxon>
        <taxon>Ecdysozoa</taxon>
        <taxon>Arthropoda</taxon>
        <taxon>Crustacea</taxon>
        <taxon>Multicrustacea</taxon>
        <taxon>Malacostraca</taxon>
        <taxon>Eumalacostraca</taxon>
        <taxon>Eucarida</taxon>
        <taxon>Decapoda</taxon>
        <taxon>Pleocyemata</taxon>
        <taxon>Astacidea</taxon>
        <taxon>Nephropoidea</taxon>
        <taxon>Nephropidae</taxon>
        <taxon>Homarus</taxon>
    </lineage>
</organism>
<dbReference type="InterPro" id="IPR001713">
    <property type="entry name" value="Prot_inh_stefin"/>
</dbReference>
<dbReference type="FunFam" id="3.10.450.10:FF:000001">
    <property type="entry name" value="Cystatin-A"/>
    <property type="match status" value="1"/>
</dbReference>
<dbReference type="PANTHER" id="PTHR11414:SF21">
    <property type="entry name" value="CYSTATIN 14A, TANDEM DUPLICATE 1-RELATED"/>
    <property type="match status" value="1"/>
</dbReference>
<gene>
    <name evidence="7" type="primary">CstB-L</name>
    <name evidence="7" type="ORF">Hamer_G022377</name>
</gene>
<proteinExistence type="inferred from homology"/>
<accession>A0A8J5K6D0</accession>
<feature type="domain" description="Cystatin" evidence="6">
    <location>
        <begin position="63"/>
        <end position="100"/>
    </location>
</feature>
<evidence type="ECO:0000256" key="4">
    <source>
        <dbReference type="ARBA" id="ARBA00022690"/>
    </source>
</evidence>
<dbReference type="GO" id="GO:0004869">
    <property type="term" value="F:cysteine-type endopeptidase inhibitor activity"/>
    <property type="evidence" value="ECO:0007669"/>
    <property type="project" value="UniProtKB-KW"/>
</dbReference>
<evidence type="ECO:0000256" key="5">
    <source>
        <dbReference type="ARBA" id="ARBA00022704"/>
    </source>
</evidence>
<dbReference type="EMBL" id="JAHLQT010023413">
    <property type="protein sequence ID" value="KAG7165819.1"/>
    <property type="molecule type" value="Genomic_DNA"/>
</dbReference>
<dbReference type="Pfam" id="PF00031">
    <property type="entry name" value="Cystatin"/>
    <property type="match status" value="1"/>
</dbReference>
<sequence>MRGICISWKVVPKTESVVLLKLTSSCDVIGNNHQSVLARVWCRLYSLLRSQVEDKLGREVSQFTLLSYKTQVVAGTNYFAKVDIGEEEVVHMRVYKDLKQNLSLHSIQHPKAKEDDIAYF</sequence>
<keyword evidence="3" id="KW-0963">Cytoplasm</keyword>
<dbReference type="PRINTS" id="PR00295">
    <property type="entry name" value="STEFINA"/>
</dbReference>
<comment type="caution">
    <text evidence="7">The sequence shown here is derived from an EMBL/GenBank/DDBJ whole genome shotgun (WGS) entry which is preliminary data.</text>
</comment>
<keyword evidence="5" id="KW-0789">Thiol protease inhibitor</keyword>
<comment type="subcellular location">
    <subcellularLocation>
        <location evidence="1">Cytoplasm</location>
    </subcellularLocation>
</comment>
<evidence type="ECO:0000256" key="1">
    <source>
        <dbReference type="ARBA" id="ARBA00004496"/>
    </source>
</evidence>
<comment type="similarity">
    <text evidence="2">Belongs to the cystatin family.</text>
</comment>
<name>A0A8J5K6D0_HOMAM</name>
<reference evidence="7" key="1">
    <citation type="journal article" date="2021" name="Sci. Adv.">
        <title>The American lobster genome reveals insights on longevity, neural, and immune adaptations.</title>
        <authorList>
            <person name="Polinski J.M."/>
            <person name="Zimin A.V."/>
            <person name="Clark K.F."/>
            <person name="Kohn A.B."/>
            <person name="Sadowski N."/>
            <person name="Timp W."/>
            <person name="Ptitsyn A."/>
            <person name="Khanna P."/>
            <person name="Romanova D.Y."/>
            <person name="Williams P."/>
            <person name="Greenwood S.J."/>
            <person name="Moroz L.L."/>
            <person name="Walt D.R."/>
            <person name="Bodnar A.G."/>
        </authorList>
    </citation>
    <scope>NUCLEOTIDE SEQUENCE</scope>
    <source>
        <strain evidence="7">GMGI-L3</strain>
    </source>
</reference>
<dbReference type="PANTHER" id="PTHR11414">
    <property type="entry name" value="CYSTATIN FAMILY MEMBER"/>
    <property type="match status" value="1"/>
</dbReference>
<dbReference type="Proteomes" id="UP000747542">
    <property type="component" value="Unassembled WGS sequence"/>
</dbReference>
<protein>
    <submittedName>
        <fullName evidence="7">Cystatin-B-like</fullName>
    </submittedName>
</protein>
<dbReference type="InterPro" id="IPR000010">
    <property type="entry name" value="Cystatin_dom"/>
</dbReference>
<evidence type="ECO:0000256" key="2">
    <source>
        <dbReference type="ARBA" id="ARBA00009403"/>
    </source>
</evidence>
<dbReference type="SUPFAM" id="SSF54403">
    <property type="entry name" value="Cystatin/monellin"/>
    <property type="match status" value="1"/>
</dbReference>
<evidence type="ECO:0000313" key="7">
    <source>
        <dbReference type="EMBL" id="KAG7165819.1"/>
    </source>
</evidence>
<evidence type="ECO:0000259" key="6">
    <source>
        <dbReference type="Pfam" id="PF00031"/>
    </source>
</evidence>
<dbReference type="AlphaFoldDB" id="A0A8J5K6D0"/>